<keyword evidence="4 15" id="KW-0575">Peroxidase</keyword>
<dbReference type="FunFam" id="3.40.30.10:FF:000007">
    <property type="entry name" value="Thioredoxin-dependent thiol peroxidase"/>
    <property type="match status" value="1"/>
</dbReference>
<evidence type="ECO:0000256" key="5">
    <source>
        <dbReference type="ARBA" id="ARBA00022862"/>
    </source>
</evidence>
<dbReference type="Pfam" id="PF00578">
    <property type="entry name" value="AhpC-TSA"/>
    <property type="match status" value="1"/>
</dbReference>
<evidence type="ECO:0000256" key="6">
    <source>
        <dbReference type="ARBA" id="ARBA00023002"/>
    </source>
</evidence>
<dbReference type="PANTHER" id="PTHR42801">
    <property type="entry name" value="THIOREDOXIN-DEPENDENT PEROXIDE REDUCTASE"/>
    <property type="match status" value="1"/>
</dbReference>
<dbReference type="InterPro" id="IPR050924">
    <property type="entry name" value="Peroxiredoxin_BCP/PrxQ"/>
</dbReference>
<dbReference type="InterPro" id="IPR013766">
    <property type="entry name" value="Thioredoxin_domain"/>
</dbReference>
<sequence length="156" mass="17901">MALLQAGQKAPEFTARDQDGKEVSLRDYLGKRVVLYFYPKDDTSGCTREACAFRDNFPNFKEIDAVVLGVSVDGQKAHRKFADKYELPFTLLVDDEKKIVEAYGVWGLKKFMGKEYMGTNRVTYLIDEEGNIEKVWPKVKPETHAAEVLEWLQQKT</sequence>
<reference evidence="15 16" key="1">
    <citation type="submission" date="2019-05" db="EMBL/GenBank/DDBJ databases">
        <title>Draft Whole-Genome sequence of the green sulfur bacterium Chlorobaculum thiosulfatiphilum DSM 249.</title>
        <authorList>
            <person name="Meyer T.E."/>
            <person name="Kyndt J.A."/>
        </authorList>
    </citation>
    <scope>NUCLEOTIDE SEQUENCE [LARGE SCALE GENOMIC DNA]</scope>
    <source>
        <strain evidence="15 16">DSM 249</strain>
    </source>
</reference>
<dbReference type="CDD" id="cd03017">
    <property type="entry name" value="PRX_BCP"/>
    <property type="match status" value="1"/>
</dbReference>
<keyword evidence="8" id="KW-0676">Redox-active center</keyword>
<evidence type="ECO:0000256" key="10">
    <source>
        <dbReference type="ARBA" id="ARBA00038489"/>
    </source>
</evidence>
<organism evidence="15 16">
    <name type="scientific">Chlorobaculum thiosulfatiphilum</name>
    <name type="common">Chlorobium limicola f.sp. thiosulfatophilum</name>
    <dbReference type="NCBI Taxonomy" id="115852"/>
    <lineage>
        <taxon>Bacteria</taxon>
        <taxon>Pseudomonadati</taxon>
        <taxon>Chlorobiota</taxon>
        <taxon>Chlorobiia</taxon>
        <taxon>Chlorobiales</taxon>
        <taxon>Chlorobiaceae</taxon>
        <taxon>Chlorobaculum</taxon>
    </lineage>
</organism>
<dbReference type="Proteomes" id="UP000308271">
    <property type="component" value="Unassembled WGS sequence"/>
</dbReference>
<dbReference type="InterPro" id="IPR024706">
    <property type="entry name" value="Peroxiredoxin_AhpC-typ"/>
</dbReference>
<proteinExistence type="inferred from homology"/>
<evidence type="ECO:0000256" key="2">
    <source>
        <dbReference type="ARBA" id="ARBA00011245"/>
    </source>
</evidence>
<dbReference type="Gene3D" id="3.40.30.10">
    <property type="entry name" value="Glutaredoxin"/>
    <property type="match status" value="1"/>
</dbReference>
<evidence type="ECO:0000256" key="3">
    <source>
        <dbReference type="ARBA" id="ARBA00013017"/>
    </source>
</evidence>
<comment type="function">
    <text evidence="1">Thiol-specific peroxidase that catalyzes the reduction of hydrogen peroxide and organic hydroperoxides to water and alcohols, respectively. Plays a role in cell protection against oxidative stress by detoxifying peroxides and as sensor of hydrogen peroxide-mediated signaling events.</text>
</comment>
<comment type="subunit">
    <text evidence="2">Monomer.</text>
</comment>
<dbReference type="NCBIfam" id="NF006960">
    <property type="entry name" value="PRK09437.1"/>
    <property type="match status" value="1"/>
</dbReference>
<dbReference type="SUPFAM" id="SSF52833">
    <property type="entry name" value="Thioredoxin-like"/>
    <property type="match status" value="1"/>
</dbReference>
<evidence type="ECO:0000256" key="1">
    <source>
        <dbReference type="ARBA" id="ARBA00003330"/>
    </source>
</evidence>
<comment type="caution">
    <text evidence="15">The sequence shown here is derived from an EMBL/GenBank/DDBJ whole genome shotgun (WGS) entry which is preliminary data.</text>
</comment>
<dbReference type="GO" id="GO:0008379">
    <property type="term" value="F:thioredoxin peroxidase activity"/>
    <property type="evidence" value="ECO:0007669"/>
    <property type="project" value="TreeGrafter"/>
</dbReference>
<dbReference type="OrthoDB" id="9812811at2"/>
<evidence type="ECO:0000256" key="4">
    <source>
        <dbReference type="ARBA" id="ARBA00022559"/>
    </source>
</evidence>
<dbReference type="InterPro" id="IPR036249">
    <property type="entry name" value="Thioredoxin-like_sf"/>
</dbReference>
<evidence type="ECO:0000256" key="8">
    <source>
        <dbReference type="ARBA" id="ARBA00023284"/>
    </source>
</evidence>
<dbReference type="GO" id="GO:0045454">
    <property type="term" value="P:cell redox homeostasis"/>
    <property type="evidence" value="ECO:0007669"/>
    <property type="project" value="TreeGrafter"/>
</dbReference>
<dbReference type="EC" id="1.11.1.24" evidence="3"/>
<evidence type="ECO:0000313" key="15">
    <source>
        <dbReference type="EMBL" id="TNJ38806.1"/>
    </source>
</evidence>
<feature type="domain" description="Thioredoxin" evidence="14">
    <location>
        <begin position="4"/>
        <end position="156"/>
    </location>
</feature>
<evidence type="ECO:0000259" key="14">
    <source>
        <dbReference type="PROSITE" id="PS51352"/>
    </source>
</evidence>
<dbReference type="GO" id="GO:0005737">
    <property type="term" value="C:cytoplasm"/>
    <property type="evidence" value="ECO:0007669"/>
    <property type="project" value="TreeGrafter"/>
</dbReference>
<evidence type="ECO:0000256" key="13">
    <source>
        <dbReference type="PIRSR" id="PIRSR000239-1"/>
    </source>
</evidence>
<dbReference type="EMBL" id="VDCH01000013">
    <property type="protein sequence ID" value="TNJ38806.1"/>
    <property type="molecule type" value="Genomic_DNA"/>
</dbReference>
<keyword evidence="7" id="KW-1015">Disulfide bond</keyword>
<dbReference type="GO" id="GO:0034599">
    <property type="term" value="P:cellular response to oxidative stress"/>
    <property type="evidence" value="ECO:0007669"/>
    <property type="project" value="TreeGrafter"/>
</dbReference>
<dbReference type="AlphaFoldDB" id="A0A5C4S5W5"/>
<evidence type="ECO:0000256" key="7">
    <source>
        <dbReference type="ARBA" id="ARBA00023157"/>
    </source>
</evidence>
<evidence type="ECO:0000256" key="11">
    <source>
        <dbReference type="ARBA" id="ARBA00042639"/>
    </source>
</evidence>
<dbReference type="InterPro" id="IPR000866">
    <property type="entry name" value="AhpC/TSA"/>
</dbReference>
<evidence type="ECO:0000256" key="9">
    <source>
        <dbReference type="ARBA" id="ARBA00032824"/>
    </source>
</evidence>
<keyword evidence="6 15" id="KW-0560">Oxidoreductase</keyword>
<feature type="active site" description="Cysteine sulfenic acid (-SOH) intermediate; for peroxidase activity" evidence="13">
    <location>
        <position position="46"/>
    </location>
</feature>
<protein>
    <recommendedName>
        <fullName evidence="3">thioredoxin-dependent peroxiredoxin</fullName>
        <ecNumber evidence="3">1.11.1.24</ecNumber>
    </recommendedName>
    <alternativeName>
        <fullName evidence="9">Thioredoxin peroxidase</fullName>
    </alternativeName>
    <alternativeName>
        <fullName evidence="11">Thioredoxin-dependent peroxiredoxin Bcp</fullName>
    </alternativeName>
</protein>
<dbReference type="RefSeq" id="WP_139457032.1">
    <property type="nucleotide sequence ID" value="NZ_VDCH01000013.1"/>
</dbReference>
<comment type="catalytic activity">
    <reaction evidence="12">
        <text>a hydroperoxide + [thioredoxin]-dithiol = an alcohol + [thioredoxin]-disulfide + H2O</text>
        <dbReference type="Rhea" id="RHEA:62620"/>
        <dbReference type="Rhea" id="RHEA-COMP:10698"/>
        <dbReference type="Rhea" id="RHEA-COMP:10700"/>
        <dbReference type="ChEBI" id="CHEBI:15377"/>
        <dbReference type="ChEBI" id="CHEBI:29950"/>
        <dbReference type="ChEBI" id="CHEBI:30879"/>
        <dbReference type="ChEBI" id="CHEBI:35924"/>
        <dbReference type="ChEBI" id="CHEBI:50058"/>
        <dbReference type="EC" id="1.11.1.24"/>
    </reaction>
</comment>
<dbReference type="PROSITE" id="PS51352">
    <property type="entry name" value="THIOREDOXIN_2"/>
    <property type="match status" value="1"/>
</dbReference>
<evidence type="ECO:0000256" key="12">
    <source>
        <dbReference type="ARBA" id="ARBA00049091"/>
    </source>
</evidence>
<evidence type="ECO:0000313" key="16">
    <source>
        <dbReference type="Proteomes" id="UP000308271"/>
    </source>
</evidence>
<comment type="similarity">
    <text evidence="10">Belongs to the peroxiredoxin family. BCP/PrxQ subfamily.</text>
</comment>
<dbReference type="PIRSF" id="PIRSF000239">
    <property type="entry name" value="AHPC"/>
    <property type="match status" value="1"/>
</dbReference>
<accession>A0A5C4S5W5</accession>
<dbReference type="PANTHER" id="PTHR42801:SF4">
    <property type="entry name" value="AHPC_TSA FAMILY PROTEIN"/>
    <property type="match status" value="1"/>
</dbReference>
<keyword evidence="5" id="KW-0049">Antioxidant</keyword>
<name>A0A5C4S5W5_CHLTI</name>
<gene>
    <name evidence="15" type="ORF">FGF66_07435</name>
</gene>
<keyword evidence="16" id="KW-1185">Reference proteome</keyword>